<feature type="region of interest" description="Disordered" evidence="1">
    <location>
        <begin position="273"/>
        <end position="310"/>
    </location>
</feature>
<dbReference type="AlphaFoldDB" id="A0A9P8TNN1"/>
<feature type="compositionally biased region" description="Acidic residues" evidence="1">
    <location>
        <begin position="292"/>
        <end position="310"/>
    </location>
</feature>
<sequence>MTNLSKEQQKQAQSPQLSAKLSSQPPSPHVSSTATTNTLADNGTSVKRMHSLTNSLKGLFVKSPKQKPVSSSPGTESSDQLISPLQSATSPRSAGSSGHPSPALSAKSNNNLGPASLKKPGLPTIYTSEESTLTACNDIGFIPLNSMQDENGGSTSPISKSRSSSKNSSRSNSKMGTRISSHDTSSTAPVVLSPSHSNVNKKIAVQELGITIFEDGTHEHHLTAIKELAKLPNGTSGGILSGFLRKNSSAAMALAADNAFSLLPEKNRLDFQKRLSMQSSRRTSDSERSSLDDDGDDSSEGDSILSEDDNFEYTACIGDKQ</sequence>
<evidence type="ECO:0000313" key="3">
    <source>
        <dbReference type="Proteomes" id="UP000774326"/>
    </source>
</evidence>
<feature type="compositionally biased region" description="Polar residues" evidence="1">
    <location>
        <begin position="74"/>
        <end position="99"/>
    </location>
</feature>
<gene>
    <name evidence="2" type="ORF">WICPIJ_003488</name>
</gene>
<feature type="region of interest" description="Disordered" evidence="1">
    <location>
        <begin position="1"/>
        <end position="123"/>
    </location>
</feature>
<organism evidence="2 3">
    <name type="scientific">Wickerhamomyces pijperi</name>
    <name type="common">Yeast</name>
    <name type="synonym">Pichia pijperi</name>
    <dbReference type="NCBI Taxonomy" id="599730"/>
    <lineage>
        <taxon>Eukaryota</taxon>
        <taxon>Fungi</taxon>
        <taxon>Dikarya</taxon>
        <taxon>Ascomycota</taxon>
        <taxon>Saccharomycotina</taxon>
        <taxon>Saccharomycetes</taxon>
        <taxon>Phaffomycetales</taxon>
        <taxon>Wickerhamomycetaceae</taxon>
        <taxon>Wickerhamomyces</taxon>
    </lineage>
</organism>
<feature type="compositionally biased region" description="Polar residues" evidence="1">
    <location>
        <begin position="178"/>
        <end position="194"/>
    </location>
</feature>
<keyword evidence="3" id="KW-1185">Reference proteome</keyword>
<accession>A0A9P8TNN1</accession>
<feature type="compositionally biased region" description="Basic and acidic residues" evidence="1">
    <location>
        <begin position="282"/>
        <end position="291"/>
    </location>
</feature>
<dbReference type="EMBL" id="JAEUBG010001926">
    <property type="protein sequence ID" value="KAH3685531.1"/>
    <property type="molecule type" value="Genomic_DNA"/>
</dbReference>
<feature type="compositionally biased region" description="Polar residues" evidence="1">
    <location>
        <begin position="146"/>
        <end position="158"/>
    </location>
</feature>
<reference evidence="2" key="2">
    <citation type="submission" date="2021-01" db="EMBL/GenBank/DDBJ databases">
        <authorList>
            <person name="Schikora-Tamarit M.A."/>
        </authorList>
    </citation>
    <scope>NUCLEOTIDE SEQUENCE</scope>
    <source>
        <strain evidence="2">CBS2887</strain>
    </source>
</reference>
<evidence type="ECO:0000256" key="1">
    <source>
        <dbReference type="SAM" id="MobiDB-lite"/>
    </source>
</evidence>
<proteinExistence type="predicted"/>
<comment type="caution">
    <text evidence="2">The sequence shown here is derived from an EMBL/GenBank/DDBJ whole genome shotgun (WGS) entry which is preliminary data.</text>
</comment>
<feature type="compositionally biased region" description="Polar residues" evidence="1">
    <location>
        <begin position="1"/>
        <end position="56"/>
    </location>
</feature>
<feature type="compositionally biased region" description="Low complexity" evidence="1">
    <location>
        <begin position="159"/>
        <end position="174"/>
    </location>
</feature>
<feature type="compositionally biased region" description="Low complexity" evidence="1">
    <location>
        <begin position="61"/>
        <end position="73"/>
    </location>
</feature>
<protein>
    <submittedName>
        <fullName evidence="2">Uncharacterized protein</fullName>
    </submittedName>
</protein>
<reference evidence="2" key="1">
    <citation type="journal article" date="2021" name="Open Biol.">
        <title>Shared evolutionary footprints suggest mitochondrial oxidative damage underlies multiple complex I losses in fungi.</title>
        <authorList>
            <person name="Schikora-Tamarit M.A."/>
            <person name="Marcet-Houben M."/>
            <person name="Nosek J."/>
            <person name="Gabaldon T."/>
        </authorList>
    </citation>
    <scope>NUCLEOTIDE SEQUENCE</scope>
    <source>
        <strain evidence="2">CBS2887</strain>
    </source>
</reference>
<feature type="region of interest" description="Disordered" evidence="1">
    <location>
        <begin position="146"/>
        <end position="194"/>
    </location>
</feature>
<name>A0A9P8TNN1_WICPI</name>
<feature type="non-terminal residue" evidence="2">
    <location>
        <position position="321"/>
    </location>
</feature>
<dbReference type="Proteomes" id="UP000774326">
    <property type="component" value="Unassembled WGS sequence"/>
</dbReference>
<evidence type="ECO:0000313" key="2">
    <source>
        <dbReference type="EMBL" id="KAH3685531.1"/>
    </source>
</evidence>